<evidence type="ECO:0008006" key="4">
    <source>
        <dbReference type="Google" id="ProtNLM"/>
    </source>
</evidence>
<reference evidence="2" key="1">
    <citation type="submission" date="2021-03" db="EMBL/GenBank/DDBJ databases">
        <title>Evolutionary innovations through gain and loss of genes in the ectomycorrhizal Boletales.</title>
        <authorList>
            <person name="Wu G."/>
            <person name="Miyauchi S."/>
            <person name="Morin E."/>
            <person name="Yang Z.-L."/>
            <person name="Xu J."/>
            <person name="Martin F.M."/>
        </authorList>
    </citation>
    <scope>NUCLEOTIDE SEQUENCE</scope>
    <source>
        <strain evidence="2">BR01</strain>
    </source>
</reference>
<proteinExistence type="predicted"/>
<evidence type="ECO:0000313" key="2">
    <source>
        <dbReference type="EMBL" id="KAG6375489.1"/>
    </source>
</evidence>
<evidence type="ECO:0000313" key="3">
    <source>
        <dbReference type="Proteomes" id="UP000683000"/>
    </source>
</evidence>
<comment type="caution">
    <text evidence="2">The sequence shown here is derived from an EMBL/GenBank/DDBJ whole genome shotgun (WGS) entry which is preliminary data.</text>
</comment>
<dbReference type="Proteomes" id="UP000683000">
    <property type="component" value="Unassembled WGS sequence"/>
</dbReference>
<dbReference type="CDD" id="cd06464">
    <property type="entry name" value="ACD_sHsps-like"/>
    <property type="match status" value="1"/>
</dbReference>
<protein>
    <recommendedName>
        <fullName evidence="4">SHSP domain-containing protein</fullName>
    </recommendedName>
</protein>
<gene>
    <name evidence="2" type="ORF">JVT61DRAFT_3048</name>
</gene>
<dbReference type="EMBL" id="JAGFBS010000014">
    <property type="protein sequence ID" value="KAG6375489.1"/>
    <property type="molecule type" value="Genomic_DNA"/>
</dbReference>
<keyword evidence="3" id="KW-1185">Reference proteome</keyword>
<sequence>MYSNTPHKKTDHDQDSSFHPIRHTQSDPPKLRTLHSNSPPPYSTSPPTDLSALPDTHAPEEPIIMAPNEQHAQGRAPCDSFLCHSPPANTWINVESSQSEHALLVRLPGFRRDAMRVCFLSILVLSTNTHLSTIATGKRRILHVVADSWEPGGGHFERRVSFGYDADLAQVRAEFDGEILRIVVPRHVSVTITA</sequence>
<dbReference type="SUPFAM" id="SSF49764">
    <property type="entry name" value="HSP20-like chaperones"/>
    <property type="match status" value="1"/>
</dbReference>
<feature type="region of interest" description="Disordered" evidence="1">
    <location>
        <begin position="1"/>
        <end position="56"/>
    </location>
</feature>
<evidence type="ECO:0000256" key="1">
    <source>
        <dbReference type="SAM" id="MobiDB-lite"/>
    </source>
</evidence>
<dbReference type="OrthoDB" id="1431247at2759"/>
<dbReference type="Gene3D" id="2.60.40.790">
    <property type="match status" value="1"/>
</dbReference>
<name>A0A8I2YME1_9AGAM</name>
<dbReference type="AlphaFoldDB" id="A0A8I2YME1"/>
<organism evidence="2 3">
    <name type="scientific">Boletus reticuloceps</name>
    <dbReference type="NCBI Taxonomy" id="495285"/>
    <lineage>
        <taxon>Eukaryota</taxon>
        <taxon>Fungi</taxon>
        <taxon>Dikarya</taxon>
        <taxon>Basidiomycota</taxon>
        <taxon>Agaricomycotina</taxon>
        <taxon>Agaricomycetes</taxon>
        <taxon>Agaricomycetidae</taxon>
        <taxon>Boletales</taxon>
        <taxon>Boletineae</taxon>
        <taxon>Boletaceae</taxon>
        <taxon>Boletoideae</taxon>
        <taxon>Boletus</taxon>
    </lineage>
</organism>
<accession>A0A8I2YME1</accession>
<dbReference type="InterPro" id="IPR008978">
    <property type="entry name" value="HSP20-like_chaperone"/>
</dbReference>